<gene>
    <name evidence="1" type="ORF">LCGC14_2274690</name>
</gene>
<dbReference type="AlphaFoldDB" id="A0A0F9CW45"/>
<protein>
    <submittedName>
        <fullName evidence="1">Uncharacterized protein</fullName>
    </submittedName>
</protein>
<evidence type="ECO:0000313" key="1">
    <source>
        <dbReference type="EMBL" id="KKL53514.1"/>
    </source>
</evidence>
<reference evidence="1" key="1">
    <citation type="journal article" date="2015" name="Nature">
        <title>Complex archaea that bridge the gap between prokaryotes and eukaryotes.</title>
        <authorList>
            <person name="Spang A."/>
            <person name="Saw J.H."/>
            <person name="Jorgensen S.L."/>
            <person name="Zaremba-Niedzwiedzka K."/>
            <person name="Martijn J."/>
            <person name="Lind A.E."/>
            <person name="van Eijk R."/>
            <person name="Schleper C."/>
            <person name="Guy L."/>
            <person name="Ettema T.J."/>
        </authorList>
    </citation>
    <scope>NUCLEOTIDE SEQUENCE</scope>
</reference>
<accession>A0A0F9CW45</accession>
<name>A0A0F9CW45_9ZZZZ</name>
<comment type="caution">
    <text evidence="1">The sequence shown here is derived from an EMBL/GenBank/DDBJ whole genome shotgun (WGS) entry which is preliminary data.</text>
</comment>
<sequence length="49" mass="5680">MFESSIEAYTLAKNRLKSQNLKIARKAKASKSKLFDLKKLLQNAFSKYK</sequence>
<proteinExistence type="predicted"/>
<organism evidence="1">
    <name type="scientific">marine sediment metagenome</name>
    <dbReference type="NCBI Taxonomy" id="412755"/>
    <lineage>
        <taxon>unclassified sequences</taxon>
        <taxon>metagenomes</taxon>
        <taxon>ecological metagenomes</taxon>
    </lineage>
</organism>
<dbReference type="EMBL" id="LAZR01031519">
    <property type="protein sequence ID" value="KKL53514.1"/>
    <property type="molecule type" value="Genomic_DNA"/>
</dbReference>